<dbReference type="InterPro" id="IPR013767">
    <property type="entry name" value="PAS_fold"/>
</dbReference>
<dbReference type="GO" id="GO:1990513">
    <property type="term" value="C:CLOCK-BMAL transcription complex"/>
    <property type="evidence" value="ECO:0007669"/>
    <property type="project" value="TreeGrafter"/>
</dbReference>
<dbReference type="AlphaFoldDB" id="A0A833ZE16"/>
<dbReference type="PANTHER" id="PTHR46055:SF4">
    <property type="entry name" value="CIRCADIAN CLOCK PROTEIN PASD1"/>
    <property type="match status" value="1"/>
</dbReference>
<feature type="region of interest" description="Disordered" evidence="4">
    <location>
        <begin position="574"/>
        <end position="628"/>
    </location>
</feature>
<keyword evidence="1" id="KW-0090">Biological rhythms</keyword>
<name>A0A833ZE16_9CHIR</name>
<evidence type="ECO:0000256" key="4">
    <source>
        <dbReference type="SAM" id="MobiDB-lite"/>
    </source>
</evidence>
<accession>A0A833ZE16</accession>
<evidence type="ECO:0000259" key="5">
    <source>
        <dbReference type="PROSITE" id="PS50112"/>
    </source>
</evidence>
<feature type="region of interest" description="Disordered" evidence="4">
    <location>
        <begin position="46"/>
        <end position="68"/>
    </location>
</feature>
<dbReference type="PROSITE" id="PS50112">
    <property type="entry name" value="PAS"/>
    <property type="match status" value="1"/>
</dbReference>
<reference evidence="6 7" key="1">
    <citation type="journal article" date="2020" name="Nature">
        <title>Six reference-quality genomes reveal evolution of bat adaptations.</title>
        <authorList>
            <person name="Jebb D."/>
            <person name="Huang Z."/>
            <person name="Pippel M."/>
            <person name="Hughes G.M."/>
            <person name="Lavrichenko K."/>
            <person name="Devanna P."/>
            <person name="Winkler S."/>
            <person name="Jermiin L.S."/>
            <person name="Skirmuntt E.C."/>
            <person name="Katzourakis A."/>
            <person name="Burkitt-Gray L."/>
            <person name="Ray D.A."/>
            <person name="Sullivan K.A.M."/>
            <person name="Roscito J.G."/>
            <person name="Kirilenko B.M."/>
            <person name="Davalos L.M."/>
            <person name="Corthals A.P."/>
            <person name="Power M.L."/>
            <person name="Jones G."/>
            <person name="Ransome R.D."/>
            <person name="Dechmann D.K.N."/>
            <person name="Locatelli A.G."/>
            <person name="Puechmaille S.J."/>
            <person name="Fedrigo O."/>
            <person name="Jarvis E.D."/>
            <person name="Hiller M."/>
            <person name="Vernes S.C."/>
            <person name="Myers E.W."/>
            <person name="Teeling E.C."/>
        </authorList>
    </citation>
    <scope>NUCLEOTIDE SEQUENCE [LARGE SCALE GENOMIC DNA]</scope>
    <source>
        <strain evidence="6">Bat1K_MPI-CBG_1</strain>
    </source>
</reference>
<dbReference type="Pfam" id="PF00989">
    <property type="entry name" value="PAS"/>
    <property type="match status" value="1"/>
</dbReference>
<dbReference type="SMART" id="SM00091">
    <property type="entry name" value="PAS"/>
    <property type="match status" value="1"/>
</dbReference>
<dbReference type="GO" id="GO:0000981">
    <property type="term" value="F:DNA-binding transcription factor activity, RNA polymerase II-specific"/>
    <property type="evidence" value="ECO:0007669"/>
    <property type="project" value="InterPro"/>
</dbReference>
<keyword evidence="3" id="KW-0175">Coiled coil</keyword>
<dbReference type="InterPro" id="IPR047230">
    <property type="entry name" value="CLOCK-like"/>
</dbReference>
<dbReference type="GO" id="GO:0042754">
    <property type="term" value="P:negative regulation of circadian rhythm"/>
    <property type="evidence" value="ECO:0007669"/>
    <property type="project" value="TreeGrafter"/>
</dbReference>
<dbReference type="CDD" id="cd00130">
    <property type="entry name" value="PAS"/>
    <property type="match status" value="1"/>
</dbReference>
<dbReference type="GO" id="GO:0045892">
    <property type="term" value="P:negative regulation of DNA-templated transcription"/>
    <property type="evidence" value="ECO:0007669"/>
    <property type="project" value="TreeGrafter"/>
</dbReference>
<dbReference type="Gene3D" id="3.30.450.20">
    <property type="entry name" value="PAS domain"/>
    <property type="match status" value="1"/>
</dbReference>
<dbReference type="InterPro" id="IPR000014">
    <property type="entry name" value="PAS"/>
</dbReference>
<keyword evidence="2" id="KW-0539">Nucleus</keyword>
<dbReference type="SUPFAM" id="SSF55785">
    <property type="entry name" value="PYP-like sensor domain (PAS domain)"/>
    <property type="match status" value="1"/>
</dbReference>
<feature type="domain" description="PAS" evidence="5">
    <location>
        <begin position="81"/>
        <end position="153"/>
    </location>
</feature>
<feature type="compositionally biased region" description="Polar residues" evidence="4">
    <location>
        <begin position="50"/>
        <end position="68"/>
    </location>
</feature>
<proteinExistence type="predicted"/>
<evidence type="ECO:0000256" key="3">
    <source>
        <dbReference type="SAM" id="Coils"/>
    </source>
</evidence>
<comment type="caution">
    <text evidence="6">The sequence shown here is derived from an EMBL/GenBank/DDBJ whole genome shotgun (WGS) entry which is preliminary data.</text>
</comment>
<organism evidence="6 7">
    <name type="scientific">Phyllostomus discolor</name>
    <name type="common">pale spear-nosed bat</name>
    <dbReference type="NCBI Taxonomy" id="89673"/>
    <lineage>
        <taxon>Eukaryota</taxon>
        <taxon>Metazoa</taxon>
        <taxon>Chordata</taxon>
        <taxon>Craniata</taxon>
        <taxon>Vertebrata</taxon>
        <taxon>Euteleostomi</taxon>
        <taxon>Mammalia</taxon>
        <taxon>Eutheria</taxon>
        <taxon>Laurasiatheria</taxon>
        <taxon>Chiroptera</taxon>
        <taxon>Yangochiroptera</taxon>
        <taxon>Phyllostomidae</taxon>
        <taxon>Phyllostominae</taxon>
        <taxon>Phyllostomus</taxon>
    </lineage>
</organism>
<dbReference type="InterPro" id="IPR035965">
    <property type="entry name" value="PAS-like_dom_sf"/>
</dbReference>
<gene>
    <name evidence="6" type="ORF">HJG60_012231</name>
</gene>
<sequence length="628" mass="70769">MGKDREEEKRDAPNVSETEKKDGFSTFFSQLRALLQTHGYPVKEDRAKKLQSTSALSQNKDKVSPSTSREISNWIPSFHSYEDFNHMAIQSLGGFMIILSTDGVIRYVAENISSVLGYVPNEIVGKTLLSLLPDQEKREVFQKICLKLPLSNSVGNHIEFCCHLKRGNIEHDKNPPYEYAKFILTVHDISDEPLVLLRSFLPSQQYIESSDTQLPLEDQFYVVGTVCIFRARTLWELLTVKETIDDIEIVELSDEENSSMLTSDLGQRINSEMESLPGGSTASASYDQADIIEVEKYESEVSAHIITVESDISRDSSTSSMEVTPLPAVSSLKKLEFKHMVEYVDDVVEVEQLEQIDQMEEVVEVEQENLSSFSVAAGISAQSLRLLSPVAAYINKREKELMKLFKKQLEEKTKILQADIRNQKDAMEMMKEQLNTLKDSKFKMQLTTDTCDPQSLEPCPKKQRTEQMEKSLIDPNETKCFDALCFSHSLKFPEELQVPCDTFNQAQSTDVHLQLFKNLGGQEDESQSFSQSPTTYDSDSITREIPQDYIQLGQQSSDPQNHLNIQVKVWPHGKQDDQATLPQQALALEGGAQGSSGPQTSQDPAEDPPDQIICSLPAEQSDPEKQLN</sequence>
<dbReference type="GO" id="GO:0032922">
    <property type="term" value="P:circadian regulation of gene expression"/>
    <property type="evidence" value="ECO:0007669"/>
    <property type="project" value="InterPro"/>
</dbReference>
<feature type="region of interest" description="Disordered" evidence="4">
    <location>
        <begin position="1"/>
        <end position="23"/>
    </location>
</feature>
<protein>
    <recommendedName>
        <fullName evidence="5">PAS domain-containing protein</fullName>
    </recommendedName>
</protein>
<dbReference type="EMBL" id="JABVXQ010000009">
    <property type="protein sequence ID" value="KAF6090854.1"/>
    <property type="molecule type" value="Genomic_DNA"/>
</dbReference>
<evidence type="ECO:0000313" key="6">
    <source>
        <dbReference type="EMBL" id="KAF6090854.1"/>
    </source>
</evidence>
<evidence type="ECO:0000256" key="2">
    <source>
        <dbReference type="ARBA" id="ARBA00023242"/>
    </source>
</evidence>
<feature type="coiled-coil region" evidence="3">
    <location>
        <begin position="406"/>
        <end position="440"/>
    </location>
</feature>
<evidence type="ECO:0000313" key="7">
    <source>
        <dbReference type="Proteomes" id="UP000664940"/>
    </source>
</evidence>
<evidence type="ECO:0000256" key="1">
    <source>
        <dbReference type="ARBA" id="ARBA00023108"/>
    </source>
</evidence>
<dbReference type="PANTHER" id="PTHR46055">
    <property type="entry name" value="CIRCADIAN LOCOMOTER OUTPUT CYCLES PROTEIN KAPUT"/>
    <property type="match status" value="1"/>
</dbReference>
<dbReference type="Proteomes" id="UP000664940">
    <property type="component" value="Unassembled WGS sequence"/>
</dbReference>